<evidence type="ECO:0000256" key="2">
    <source>
        <dbReference type="SAM" id="Phobius"/>
    </source>
</evidence>
<dbReference type="RefSeq" id="WP_115571403.1">
    <property type="nucleotide sequence ID" value="NZ_NXLT01000006.1"/>
</dbReference>
<keyword evidence="2" id="KW-0812">Transmembrane</keyword>
<feature type="transmembrane region" description="Helical" evidence="2">
    <location>
        <begin position="178"/>
        <end position="201"/>
    </location>
</feature>
<protein>
    <submittedName>
        <fullName evidence="3">Uncharacterized protein</fullName>
    </submittedName>
</protein>
<evidence type="ECO:0000313" key="4">
    <source>
        <dbReference type="Proteomes" id="UP000256514"/>
    </source>
</evidence>
<dbReference type="OrthoDB" id="5325610at2"/>
<organism evidence="3 4">
    <name type="scientific">Helicobacter equorum</name>
    <dbReference type="NCBI Taxonomy" id="361872"/>
    <lineage>
        <taxon>Bacteria</taxon>
        <taxon>Pseudomonadati</taxon>
        <taxon>Campylobacterota</taxon>
        <taxon>Epsilonproteobacteria</taxon>
        <taxon>Campylobacterales</taxon>
        <taxon>Helicobacteraceae</taxon>
        <taxon>Helicobacter</taxon>
    </lineage>
</organism>
<evidence type="ECO:0000313" key="3">
    <source>
        <dbReference type="EMBL" id="RDU66449.1"/>
    </source>
</evidence>
<dbReference type="EMBL" id="NXLT01000006">
    <property type="protein sequence ID" value="RDU66449.1"/>
    <property type="molecule type" value="Genomic_DNA"/>
</dbReference>
<dbReference type="AlphaFoldDB" id="A0A3D8IMH6"/>
<name>A0A3D8IMH6_9HELI</name>
<feature type="transmembrane region" description="Helical" evidence="2">
    <location>
        <begin position="233"/>
        <end position="255"/>
    </location>
</feature>
<sequence length="288" mass="34051">MNTTNNNTQNRNNFGNQYWKPQYQDAKDDRETYMQIKNRYSSRHHERPEEKTKNKYPIHSDVQELQDHLQALYASGSAFTEQKTIDISESEYRMLPFQIAKITFKGITYSTLFYLMTFALFLVVYALNIENAAVYPISLVSFLGSYFFYAYVVYAMRQFVIPNEKQPKTTQFYMQVRIGWRIAEFWLFFISGMIFLAEYFYDKWGYLVRPICISIKKMSKGYIKITPESIENALFHTTVIAIVLVLFYVVFAYWVNKKFKKMQHSNVAAIEAQYDRSSATKNILDGVF</sequence>
<keyword evidence="4" id="KW-1185">Reference proteome</keyword>
<feature type="compositionally biased region" description="Low complexity" evidence="1">
    <location>
        <begin position="1"/>
        <end position="16"/>
    </location>
</feature>
<comment type="caution">
    <text evidence="3">The sequence shown here is derived from an EMBL/GenBank/DDBJ whole genome shotgun (WGS) entry which is preliminary data.</text>
</comment>
<feature type="region of interest" description="Disordered" evidence="1">
    <location>
        <begin position="1"/>
        <end position="21"/>
    </location>
</feature>
<feature type="transmembrane region" description="Helical" evidence="2">
    <location>
        <begin position="107"/>
        <end position="127"/>
    </location>
</feature>
<proteinExistence type="predicted"/>
<dbReference type="Proteomes" id="UP000256514">
    <property type="component" value="Unassembled WGS sequence"/>
</dbReference>
<keyword evidence="2" id="KW-1133">Transmembrane helix</keyword>
<feature type="transmembrane region" description="Helical" evidence="2">
    <location>
        <begin position="133"/>
        <end position="157"/>
    </location>
</feature>
<gene>
    <name evidence="3" type="ORF">CQA54_07045</name>
</gene>
<keyword evidence="2" id="KW-0472">Membrane</keyword>
<evidence type="ECO:0000256" key="1">
    <source>
        <dbReference type="SAM" id="MobiDB-lite"/>
    </source>
</evidence>
<accession>A0A3D8IMH6</accession>
<reference evidence="3 4" key="1">
    <citation type="submission" date="2018-04" db="EMBL/GenBank/DDBJ databases">
        <title>Novel Campyloabacter and Helicobacter Species and Strains.</title>
        <authorList>
            <person name="Mannion A.J."/>
            <person name="Shen Z."/>
            <person name="Fox J.G."/>
        </authorList>
    </citation>
    <scope>NUCLEOTIDE SEQUENCE [LARGE SCALE GENOMIC DNA]</scope>
    <source>
        <strain evidence="3 4">MIT 12-6600</strain>
    </source>
</reference>